<dbReference type="AlphaFoldDB" id="A0A7S4LL99"/>
<sequence length="246" mass="27306">MFTPNYPPSRVVSEVAGAGTDFVMAQKFHFQQAVNCCNISAMAYGLTSLGFPTTVNDLFHGARIPVAYVVNDGMSLAESYDIAMRYIHARRLPLSVMCYHMDPDAVTFDGFWKGFVESTNYNSDDVLVLSFGVNIVHGGRKTGGGHYSMAAAANEETKEITVSDVNAEKYGRYWTTTAQQMYDAMVQKDGSSNRSRGMIQFSKSLDCRPLPGLEEAVSCLPYPFRPMAGLTGAQLHERLWPFCRTW</sequence>
<dbReference type="InterPro" id="IPR038156">
    <property type="entry name" value="PCS_N_sf"/>
</dbReference>
<dbReference type="GO" id="GO:0046872">
    <property type="term" value="F:metal ion binding"/>
    <property type="evidence" value="ECO:0007669"/>
    <property type="project" value="InterPro"/>
</dbReference>
<dbReference type="GO" id="GO:0016756">
    <property type="term" value="F:glutathione gamma-glutamylcysteinyltransferase activity"/>
    <property type="evidence" value="ECO:0007669"/>
    <property type="project" value="UniProtKB-EC"/>
</dbReference>
<dbReference type="InterPro" id="IPR038765">
    <property type="entry name" value="Papain-like_cys_pep_sf"/>
</dbReference>
<evidence type="ECO:0000259" key="3">
    <source>
        <dbReference type="PROSITE" id="PS51443"/>
    </source>
</evidence>
<dbReference type="GO" id="GO:0046938">
    <property type="term" value="P:phytochelatin biosynthetic process"/>
    <property type="evidence" value="ECO:0007669"/>
    <property type="project" value="InterPro"/>
</dbReference>
<dbReference type="EC" id="2.3.2.15" evidence="1"/>
<keyword evidence="2" id="KW-0104">Cadmium</keyword>
<dbReference type="Gene3D" id="3.90.70.30">
    <property type="entry name" value="Phytochelatin synthase, N-terminal domain"/>
    <property type="match status" value="1"/>
</dbReference>
<name>A0A7S4LL99_9EUGL</name>
<accession>A0A7S4LL99</accession>
<dbReference type="GO" id="GO:0010038">
    <property type="term" value="P:response to metal ion"/>
    <property type="evidence" value="ECO:0007669"/>
    <property type="project" value="InterPro"/>
</dbReference>
<feature type="domain" description="Peptidase C83" evidence="3">
    <location>
        <begin position="1"/>
        <end position="206"/>
    </location>
</feature>
<evidence type="ECO:0000256" key="2">
    <source>
        <dbReference type="ARBA" id="ARBA00022539"/>
    </source>
</evidence>
<dbReference type="EMBL" id="HBJA01140454">
    <property type="protein sequence ID" value="CAE0836992.1"/>
    <property type="molecule type" value="Transcribed_RNA"/>
</dbReference>
<reference evidence="4" key="1">
    <citation type="submission" date="2021-01" db="EMBL/GenBank/DDBJ databases">
        <authorList>
            <person name="Corre E."/>
            <person name="Pelletier E."/>
            <person name="Niang G."/>
            <person name="Scheremetjew M."/>
            <person name="Finn R."/>
            <person name="Kale V."/>
            <person name="Holt S."/>
            <person name="Cochrane G."/>
            <person name="Meng A."/>
            <person name="Brown T."/>
            <person name="Cohen L."/>
        </authorList>
    </citation>
    <scope>NUCLEOTIDE SEQUENCE</scope>
    <source>
        <strain evidence="4">CCMP1594</strain>
    </source>
</reference>
<dbReference type="InterPro" id="IPR007719">
    <property type="entry name" value="PCS_N"/>
</dbReference>
<dbReference type="Pfam" id="PF05023">
    <property type="entry name" value="Phytochelatin"/>
    <property type="match status" value="1"/>
</dbReference>
<organism evidence="4">
    <name type="scientific">Eutreptiella gymnastica</name>
    <dbReference type="NCBI Taxonomy" id="73025"/>
    <lineage>
        <taxon>Eukaryota</taxon>
        <taxon>Discoba</taxon>
        <taxon>Euglenozoa</taxon>
        <taxon>Euglenida</taxon>
        <taxon>Spirocuta</taxon>
        <taxon>Euglenophyceae</taxon>
        <taxon>Eutreptiales</taxon>
        <taxon>Eutreptiaceae</taxon>
        <taxon>Eutreptiella</taxon>
    </lineage>
</organism>
<evidence type="ECO:0000313" key="4">
    <source>
        <dbReference type="EMBL" id="CAE0836992.1"/>
    </source>
</evidence>
<evidence type="ECO:0000256" key="1">
    <source>
        <dbReference type="ARBA" id="ARBA00012468"/>
    </source>
</evidence>
<gene>
    <name evidence="4" type="ORF">EGYM00163_LOCUS48361</name>
</gene>
<protein>
    <recommendedName>
        <fullName evidence="1">glutathione gamma-glutamylcysteinyltransferase</fullName>
        <ecNumber evidence="1">2.3.2.15</ecNumber>
    </recommendedName>
</protein>
<dbReference type="SUPFAM" id="SSF54001">
    <property type="entry name" value="Cysteine proteinases"/>
    <property type="match status" value="1"/>
</dbReference>
<dbReference type="PROSITE" id="PS51443">
    <property type="entry name" value="PCS"/>
    <property type="match status" value="1"/>
</dbReference>
<proteinExistence type="predicted"/>